<sequence length="65" mass="7230">KYLGLEITVHSVVPQKLKIVSDPKTLADVYSLCGSLNWVRPWLGLTNEDLGPLLNLLKGERELVS</sequence>
<gene>
    <name evidence="2" type="primary">Ervk6_2</name>
    <name evidence="2" type="ORF">LEUROT_R14830</name>
</gene>
<name>A0A7K8EIS0_LEURO</name>
<dbReference type="SUPFAM" id="SSF56672">
    <property type="entry name" value="DNA/RNA polymerases"/>
    <property type="match status" value="1"/>
</dbReference>
<dbReference type="Pfam" id="PF06817">
    <property type="entry name" value="RVT_thumb"/>
    <property type="match status" value="1"/>
</dbReference>
<evidence type="ECO:0000313" key="2">
    <source>
        <dbReference type="EMBL" id="NXB50909.1"/>
    </source>
</evidence>
<dbReference type="InterPro" id="IPR043502">
    <property type="entry name" value="DNA/RNA_pol_sf"/>
</dbReference>
<evidence type="ECO:0000259" key="1">
    <source>
        <dbReference type="Pfam" id="PF06817"/>
    </source>
</evidence>
<proteinExistence type="predicted"/>
<evidence type="ECO:0000313" key="3">
    <source>
        <dbReference type="Proteomes" id="UP000522331"/>
    </source>
</evidence>
<feature type="non-terminal residue" evidence="2">
    <location>
        <position position="1"/>
    </location>
</feature>
<dbReference type="Gene3D" id="3.30.70.270">
    <property type="match status" value="1"/>
</dbReference>
<dbReference type="EMBL" id="VZTC01007123">
    <property type="protein sequence ID" value="NXB50909.1"/>
    <property type="molecule type" value="Genomic_DNA"/>
</dbReference>
<feature type="domain" description="Reverse transcriptase thumb" evidence="1">
    <location>
        <begin position="14"/>
        <end position="64"/>
    </location>
</feature>
<dbReference type="Proteomes" id="UP000522331">
    <property type="component" value="Unassembled WGS sequence"/>
</dbReference>
<keyword evidence="3" id="KW-1185">Reference proteome</keyword>
<dbReference type="InterPro" id="IPR043128">
    <property type="entry name" value="Rev_trsase/Diguanyl_cyclase"/>
</dbReference>
<comment type="caution">
    <text evidence="2">The sequence shown here is derived from an EMBL/GenBank/DDBJ whole genome shotgun (WGS) entry which is preliminary data.</text>
</comment>
<feature type="non-terminal residue" evidence="2">
    <location>
        <position position="65"/>
    </location>
</feature>
<reference evidence="2 3" key="1">
    <citation type="submission" date="2019-09" db="EMBL/GenBank/DDBJ databases">
        <title>Bird 10,000 Genomes (B10K) Project - Family phase.</title>
        <authorList>
            <person name="Zhang G."/>
        </authorList>
    </citation>
    <scope>NUCLEOTIDE SEQUENCE [LARGE SCALE GENOMIC DNA]</scope>
    <source>
        <strain evidence="2">B10K-DU-002-02</strain>
        <tissue evidence="2">Muscle</tissue>
    </source>
</reference>
<organism evidence="2 3">
    <name type="scientific">Leucopsar rothschildi</name>
    <name type="common">Bali myna</name>
    <name type="synonym">Rothschild's mynah</name>
    <dbReference type="NCBI Taxonomy" id="127929"/>
    <lineage>
        <taxon>Eukaryota</taxon>
        <taxon>Metazoa</taxon>
        <taxon>Chordata</taxon>
        <taxon>Craniata</taxon>
        <taxon>Vertebrata</taxon>
        <taxon>Euteleostomi</taxon>
        <taxon>Archelosauria</taxon>
        <taxon>Archosauria</taxon>
        <taxon>Dinosauria</taxon>
        <taxon>Saurischia</taxon>
        <taxon>Theropoda</taxon>
        <taxon>Coelurosauria</taxon>
        <taxon>Aves</taxon>
        <taxon>Neognathae</taxon>
        <taxon>Neoaves</taxon>
        <taxon>Telluraves</taxon>
        <taxon>Australaves</taxon>
        <taxon>Passeriformes</taxon>
        <taxon>Sturnidae</taxon>
        <taxon>Leucopsar</taxon>
    </lineage>
</organism>
<accession>A0A7K8EIS0</accession>
<dbReference type="AlphaFoldDB" id="A0A7K8EIS0"/>
<dbReference type="GO" id="GO:0003964">
    <property type="term" value="F:RNA-directed DNA polymerase activity"/>
    <property type="evidence" value="ECO:0007669"/>
    <property type="project" value="InterPro"/>
</dbReference>
<protein>
    <submittedName>
        <fullName evidence="2">POK6 protein</fullName>
    </submittedName>
</protein>
<dbReference type="InterPro" id="IPR010661">
    <property type="entry name" value="RVT_thumb"/>
</dbReference>